<dbReference type="EMBL" id="BLLF01000324">
    <property type="protein sequence ID" value="GFH10542.1"/>
    <property type="molecule type" value="Genomic_DNA"/>
</dbReference>
<name>A0A699Z531_HAELA</name>
<accession>A0A699Z531</accession>
<reference evidence="1 2" key="1">
    <citation type="submission" date="2020-02" db="EMBL/GenBank/DDBJ databases">
        <title>Draft genome sequence of Haematococcus lacustris strain NIES-144.</title>
        <authorList>
            <person name="Morimoto D."/>
            <person name="Nakagawa S."/>
            <person name="Yoshida T."/>
            <person name="Sawayama S."/>
        </authorList>
    </citation>
    <scope>NUCLEOTIDE SEQUENCE [LARGE SCALE GENOMIC DNA]</scope>
    <source>
        <strain evidence="1 2">NIES-144</strain>
    </source>
</reference>
<gene>
    <name evidence="1" type="ORF">HaLaN_05871</name>
</gene>
<feature type="non-terminal residue" evidence="1">
    <location>
        <position position="84"/>
    </location>
</feature>
<proteinExistence type="predicted"/>
<evidence type="ECO:0000313" key="2">
    <source>
        <dbReference type="Proteomes" id="UP000485058"/>
    </source>
</evidence>
<evidence type="ECO:0000313" key="1">
    <source>
        <dbReference type="EMBL" id="GFH10542.1"/>
    </source>
</evidence>
<sequence length="84" mass="9000">MSPASACLTAPATASWAMCWGCGQRASPRRARHGPSTQRCSCVQPDPGTGTRLVNDEALSLYIELNTSHRLDVADTKNMPPSEL</sequence>
<keyword evidence="2" id="KW-1185">Reference proteome</keyword>
<organism evidence="1 2">
    <name type="scientific">Haematococcus lacustris</name>
    <name type="common">Green alga</name>
    <name type="synonym">Haematococcus pluvialis</name>
    <dbReference type="NCBI Taxonomy" id="44745"/>
    <lineage>
        <taxon>Eukaryota</taxon>
        <taxon>Viridiplantae</taxon>
        <taxon>Chlorophyta</taxon>
        <taxon>core chlorophytes</taxon>
        <taxon>Chlorophyceae</taxon>
        <taxon>CS clade</taxon>
        <taxon>Chlamydomonadales</taxon>
        <taxon>Haematococcaceae</taxon>
        <taxon>Haematococcus</taxon>
    </lineage>
</organism>
<dbReference type="AlphaFoldDB" id="A0A699Z531"/>
<dbReference type="Proteomes" id="UP000485058">
    <property type="component" value="Unassembled WGS sequence"/>
</dbReference>
<comment type="caution">
    <text evidence="1">The sequence shown here is derived from an EMBL/GenBank/DDBJ whole genome shotgun (WGS) entry which is preliminary data.</text>
</comment>
<protein>
    <submittedName>
        <fullName evidence="1">Uncharacterized protein</fullName>
    </submittedName>
</protein>